<feature type="transmembrane region" description="Helical" evidence="1">
    <location>
        <begin position="223"/>
        <end position="245"/>
    </location>
</feature>
<dbReference type="OrthoDB" id="3222065at2759"/>
<dbReference type="EMBL" id="KV419463">
    <property type="protein sequence ID" value="KZS86922.1"/>
    <property type="molecule type" value="Genomic_DNA"/>
</dbReference>
<evidence type="ECO:0000313" key="3">
    <source>
        <dbReference type="Proteomes" id="UP000076722"/>
    </source>
</evidence>
<name>A0A164MQ13_9AGAM</name>
<keyword evidence="1" id="KW-0812">Transmembrane</keyword>
<evidence type="ECO:0000313" key="2">
    <source>
        <dbReference type="EMBL" id="KZS86922.1"/>
    </source>
</evidence>
<evidence type="ECO:0000256" key="1">
    <source>
        <dbReference type="SAM" id="Phobius"/>
    </source>
</evidence>
<gene>
    <name evidence="2" type="ORF">SISNIDRAFT_461385</name>
</gene>
<reference evidence="2 3" key="1">
    <citation type="journal article" date="2016" name="Mol. Biol. Evol.">
        <title>Comparative Genomics of Early-Diverging Mushroom-Forming Fungi Provides Insights into the Origins of Lignocellulose Decay Capabilities.</title>
        <authorList>
            <person name="Nagy L.G."/>
            <person name="Riley R."/>
            <person name="Tritt A."/>
            <person name="Adam C."/>
            <person name="Daum C."/>
            <person name="Floudas D."/>
            <person name="Sun H."/>
            <person name="Yadav J.S."/>
            <person name="Pangilinan J."/>
            <person name="Larsson K.H."/>
            <person name="Matsuura K."/>
            <person name="Barry K."/>
            <person name="Labutti K."/>
            <person name="Kuo R."/>
            <person name="Ohm R.A."/>
            <person name="Bhattacharya S.S."/>
            <person name="Shirouzu T."/>
            <person name="Yoshinaga Y."/>
            <person name="Martin F.M."/>
            <person name="Grigoriev I.V."/>
            <person name="Hibbett D.S."/>
        </authorList>
    </citation>
    <scope>NUCLEOTIDE SEQUENCE [LARGE SCALE GENOMIC DNA]</scope>
    <source>
        <strain evidence="2 3">HHB9708</strain>
    </source>
</reference>
<organism evidence="2 3">
    <name type="scientific">Sistotremastrum niveocremeum HHB9708</name>
    <dbReference type="NCBI Taxonomy" id="1314777"/>
    <lineage>
        <taxon>Eukaryota</taxon>
        <taxon>Fungi</taxon>
        <taxon>Dikarya</taxon>
        <taxon>Basidiomycota</taxon>
        <taxon>Agaricomycotina</taxon>
        <taxon>Agaricomycetes</taxon>
        <taxon>Sistotremastrales</taxon>
        <taxon>Sistotremastraceae</taxon>
        <taxon>Sertulicium</taxon>
        <taxon>Sertulicium niveocremeum</taxon>
    </lineage>
</organism>
<feature type="transmembrane region" description="Helical" evidence="1">
    <location>
        <begin position="251"/>
        <end position="273"/>
    </location>
</feature>
<proteinExistence type="predicted"/>
<feature type="non-terminal residue" evidence="2">
    <location>
        <position position="1"/>
    </location>
</feature>
<feature type="transmembrane region" description="Helical" evidence="1">
    <location>
        <begin position="24"/>
        <end position="47"/>
    </location>
</feature>
<keyword evidence="1" id="KW-0472">Membrane</keyword>
<feature type="transmembrane region" description="Helical" evidence="1">
    <location>
        <begin position="54"/>
        <end position="74"/>
    </location>
</feature>
<feature type="transmembrane region" description="Helical" evidence="1">
    <location>
        <begin position="181"/>
        <end position="203"/>
    </location>
</feature>
<feature type="transmembrane region" description="Helical" evidence="1">
    <location>
        <begin position="133"/>
        <end position="156"/>
    </location>
</feature>
<protein>
    <recommendedName>
        <fullName evidence="4">G-protein coupled receptors family 1 profile domain-containing protein</fullName>
    </recommendedName>
</protein>
<feature type="transmembrane region" description="Helical" evidence="1">
    <location>
        <begin position="94"/>
        <end position="113"/>
    </location>
</feature>
<keyword evidence="1" id="KW-1133">Transmembrane helix</keyword>
<evidence type="ECO:0008006" key="4">
    <source>
        <dbReference type="Google" id="ProtNLM"/>
    </source>
</evidence>
<dbReference type="Proteomes" id="UP000076722">
    <property type="component" value="Unassembled WGS sequence"/>
</dbReference>
<sequence length="341" mass="37962">MAVVPYGPELMGLSPEPPSRAIQIVWFTVLFGGQIGLLAFLLTLFLSKSLTPRLYVLQNFLIITFLGNPIYLFLFYSGDYSRESVAPDICAAQAALLHGLDCAFTLSSLLHVFESWRVAVVGPSLQDDIYRTWIILLIPYVHWISTTIGVFCLSAAHPEEVYRASGSFYCMYHGAAARAVYVEYAVIGLLILIVQGFFCHLFWTRRCFLSGVGIELPISRSMFLRVALFTLIQIFGVVSVTAMLMTEGHIAITYCLSSFCASASLLVVLVFATQQDILDLWFRCLYRSRSKPQVATRLFATRTSLLPTTSTTTTFIDDSGLQKCKDDDKLTCASLAELVIE</sequence>
<keyword evidence="3" id="KW-1185">Reference proteome</keyword>
<accession>A0A164MQ13</accession>
<dbReference type="AlphaFoldDB" id="A0A164MQ13"/>